<feature type="region of interest" description="Disordered" evidence="1">
    <location>
        <begin position="42"/>
        <end position="87"/>
    </location>
</feature>
<dbReference type="AlphaFoldDB" id="A0A392RNZ9"/>
<keyword evidence="3" id="KW-1185">Reference proteome</keyword>
<evidence type="ECO:0000256" key="1">
    <source>
        <dbReference type="SAM" id="MobiDB-lite"/>
    </source>
</evidence>
<feature type="compositionally biased region" description="Basic residues" evidence="1">
    <location>
        <begin position="78"/>
        <end position="87"/>
    </location>
</feature>
<evidence type="ECO:0000313" key="2">
    <source>
        <dbReference type="EMBL" id="MCI37285.1"/>
    </source>
</evidence>
<dbReference type="EMBL" id="LXQA010242918">
    <property type="protein sequence ID" value="MCI37285.1"/>
    <property type="molecule type" value="Genomic_DNA"/>
</dbReference>
<reference evidence="2 3" key="1">
    <citation type="journal article" date="2018" name="Front. Plant Sci.">
        <title>Red Clover (Trifolium pratense) and Zigzag Clover (T. medium) - A Picture of Genomic Similarities and Differences.</title>
        <authorList>
            <person name="Dluhosova J."/>
            <person name="Istvanek J."/>
            <person name="Nedelnik J."/>
            <person name="Repkova J."/>
        </authorList>
    </citation>
    <scope>NUCLEOTIDE SEQUENCE [LARGE SCALE GENOMIC DNA]</scope>
    <source>
        <strain evidence="3">cv. 10/8</strain>
        <tissue evidence="2">Leaf</tissue>
    </source>
</reference>
<organism evidence="2 3">
    <name type="scientific">Trifolium medium</name>
    <dbReference type="NCBI Taxonomy" id="97028"/>
    <lineage>
        <taxon>Eukaryota</taxon>
        <taxon>Viridiplantae</taxon>
        <taxon>Streptophyta</taxon>
        <taxon>Embryophyta</taxon>
        <taxon>Tracheophyta</taxon>
        <taxon>Spermatophyta</taxon>
        <taxon>Magnoliopsida</taxon>
        <taxon>eudicotyledons</taxon>
        <taxon>Gunneridae</taxon>
        <taxon>Pentapetalae</taxon>
        <taxon>rosids</taxon>
        <taxon>fabids</taxon>
        <taxon>Fabales</taxon>
        <taxon>Fabaceae</taxon>
        <taxon>Papilionoideae</taxon>
        <taxon>50 kb inversion clade</taxon>
        <taxon>NPAAA clade</taxon>
        <taxon>Hologalegina</taxon>
        <taxon>IRL clade</taxon>
        <taxon>Trifolieae</taxon>
        <taxon>Trifolium</taxon>
    </lineage>
</organism>
<name>A0A392RNZ9_9FABA</name>
<sequence length="87" mass="9363">LKVPGVKKKLGIPDLPPPEPSSSPKAPFSIFEAIKKAASVARQSSMPVESSKQSNKKLPSPSSSAVISQRLRSLEKKVKGRKKSKKL</sequence>
<accession>A0A392RNZ9</accession>
<feature type="non-terminal residue" evidence="2">
    <location>
        <position position="1"/>
    </location>
</feature>
<feature type="compositionally biased region" description="Basic residues" evidence="1">
    <location>
        <begin position="1"/>
        <end position="10"/>
    </location>
</feature>
<evidence type="ECO:0000313" key="3">
    <source>
        <dbReference type="Proteomes" id="UP000265520"/>
    </source>
</evidence>
<dbReference type="Proteomes" id="UP000265520">
    <property type="component" value="Unassembled WGS sequence"/>
</dbReference>
<feature type="compositionally biased region" description="Polar residues" evidence="1">
    <location>
        <begin position="42"/>
        <end position="71"/>
    </location>
</feature>
<proteinExistence type="predicted"/>
<feature type="region of interest" description="Disordered" evidence="1">
    <location>
        <begin position="1"/>
        <end position="28"/>
    </location>
</feature>
<protein>
    <submittedName>
        <fullName evidence="2">Mitochondrial inner membrane protein OXA1-like</fullName>
    </submittedName>
</protein>
<comment type="caution">
    <text evidence="2">The sequence shown here is derived from an EMBL/GenBank/DDBJ whole genome shotgun (WGS) entry which is preliminary data.</text>
</comment>